<organism evidence="1 2">
    <name type="scientific">Rhodnius prolixus</name>
    <name type="common">Triatomid bug</name>
    <dbReference type="NCBI Taxonomy" id="13249"/>
    <lineage>
        <taxon>Eukaryota</taxon>
        <taxon>Metazoa</taxon>
        <taxon>Ecdysozoa</taxon>
        <taxon>Arthropoda</taxon>
        <taxon>Hexapoda</taxon>
        <taxon>Insecta</taxon>
        <taxon>Pterygota</taxon>
        <taxon>Neoptera</taxon>
        <taxon>Paraneoptera</taxon>
        <taxon>Hemiptera</taxon>
        <taxon>Heteroptera</taxon>
        <taxon>Panheteroptera</taxon>
        <taxon>Cimicomorpha</taxon>
        <taxon>Reduviidae</taxon>
        <taxon>Triatominae</taxon>
        <taxon>Rhodnius</taxon>
    </lineage>
</organism>
<dbReference type="EnsemblMetazoa" id="RPRC010433-RA">
    <property type="protein sequence ID" value="RPRC010433-PA"/>
    <property type="gene ID" value="RPRC010433"/>
</dbReference>
<accession>T1I2B3</accession>
<dbReference type="InParanoid" id="T1I2B3"/>
<reference evidence="1" key="1">
    <citation type="submission" date="2015-05" db="UniProtKB">
        <authorList>
            <consortium name="EnsemblMetazoa"/>
        </authorList>
    </citation>
    <scope>IDENTIFICATION</scope>
</reference>
<dbReference type="EMBL" id="ACPB03006738">
    <property type="status" value="NOT_ANNOTATED_CDS"/>
    <property type="molecule type" value="Genomic_DNA"/>
</dbReference>
<dbReference type="AlphaFoldDB" id="T1I2B3"/>
<proteinExistence type="predicted"/>
<keyword evidence="2" id="KW-1185">Reference proteome</keyword>
<dbReference type="VEuPathDB" id="VectorBase:RPRC010433"/>
<name>T1I2B3_RHOPR</name>
<evidence type="ECO:0000313" key="1">
    <source>
        <dbReference type="EnsemblMetazoa" id="RPRC010433-PA"/>
    </source>
</evidence>
<dbReference type="Proteomes" id="UP000015103">
    <property type="component" value="Unassembled WGS sequence"/>
</dbReference>
<evidence type="ECO:0000313" key="2">
    <source>
        <dbReference type="Proteomes" id="UP000015103"/>
    </source>
</evidence>
<protein>
    <submittedName>
        <fullName evidence="1">Uncharacterized protein</fullName>
    </submittedName>
</protein>
<sequence>MSSLRWWFKIRGEMLFLNCVPWIEKAAQKEKCALCNLNSREDLHHFLCECPILSEFRLRSLGVKLLDAQYVIDVLGNQHICSDLISFASIAVLLLQNNAGVVVMVARSEVEVARTAAEFSKLVGNAMVVATSFVCIERAPCLVGGHLKQALAAPSSAAITKFWNTQLLCGGREWLSMGATALLSV</sequence>
<dbReference type="HOGENOM" id="CLU_1463069_0_0_1"/>